<protein>
    <submittedName>
        <fullName evidence="2">DUF5302 domain-containing protein</fullName>
    </submittedName>
</protein>
<dbReference type="RefSeq" id="WP_324768553.1">
    <property type="nucleotide sequence ID" value="NZ_BAAATS010000045.1"/>
</dbReference>
<comment type="caution">
    <text evidence="2">The sequence shown here is derived from an EMBL/GenBank/DDBJ whole genome shotgun (WGS) entry which is preliminary data.</text>
</comment>
<dbReference type="EMBL" id="JAOZYB010000087">
    <property type="protein sequence ID" value="MEB3961300.1"/>
    <property type="molecule type" value="Genomic_DNA"/>
</dbReference>
<feature type="compositionally biased region" description="Basic residues" evidence="1">
    <location>
        <begin position="51"/>
        <end position="61"/>
    </location>
</feature>
<reference evidence="2 3" key="1">
    <citation type="submission" date="2022-10" db="EMBL/GenBank/DDBJ databases">
        <authorList>
            <person name="Xie J."/>
            <person name="Shen N."/>
        </authorList>
    </citation>
    <scope>NUCLEOTIDE SEQUENCE [LARGE SCALE GENOMIC DNA]</scope>
    <source>
        <strain evidence="2 3">DSM 41681</strain>
    </source>
</reference>
<proteinExistence type="predicted"/>
<organism evidence="2 3">
    <name type="scientific">Streptomyces kunmingensis</name>
    <dbReference type="NCBI Taxonomy" id="68225"/>
    <lineage>
        <taxon>Bacteria</taxon>
        <taxon>Bacillati</taxon>
        <taxon>Actinomycetota</taxon>
        <taxon>Actinomycetes</taxon>
        <taxon>Kitasatosporales</taxon>
        <taxon>Streptomycetaceae</taxon>
        <taxon>Streptomyces</taxon>
    </lineage>
</organism>
<dbReference type="InterPro" id="IPR035172">
    <property type="entry name" value="DUF5302"/>
</dbReference>
<dbReference type="Proteomes" id="UP001352223">
    <property type="component" value="Unassembled WGS sequence"/>
</dbReference>
<name>A0ABU6C9A7_9ACTN</name>
<evidence type="ECO:0000313" key="3">
    <source>
        <dbReference type="Proteomes" id="UP001352223"/>
    </source>
</evidence>
<keyword evidence="3" id="KW-1185">Reference proteome</keyword>
<gene>
    <name evidence="2" type="ORF">OKJ48_13740</name>
</gene>
<feature type="region of interest" description="Disordered" evidence="1">
    <location>
        <begin position="1"/>
        <end position="61"/>
    </location>
</feature>
<sequence>MTETPKNNRSEDDEVRAKFKEALERKSQASQAKQAHEEGRGKVSNMSGPAGRKRNFRRKSG</sequence>
<feature type="compositionally biased region" description="Basic and acidic residues" evidence="1">
    <location>
        <begin position="1"/>
        <end position="27"/>
    </location>
</feature>
<evidence type="ECO:0000256" key="1">
    <source>
        <dbReference type="SAM" id="MobiDB-lite"/>
    </source>
</evidence>
<accession>A0ABU6C9A7</accession>
<dbReference type="Pfam" id="PF17227">
    <property type="entry name" value="DUF5302"/>
    <property type="match status" value="1"/>
</dbReference>
<evidence type="ECO:0000313" key="2">
    <source>
        <dbReference type="EMBL" id="MEB3961300.1"/>
    </source>
</evidence>